<evidence type="ECO:0008006" key="4">
    <source>
        <dbReference type="Google" id="ProtNLM"/>
    </source>
</evidence>
<accession>A0ABW4NSI9</accession>
<name>A0ABW4NSI9_9PAST</name>
<dbReference type="RefSeq" id="WP_379096016.1">
    <property type="nucleotide sequence ID" value="NZ_JBHUFP010000004.1"/>
</dbReference>
<reference evidence="3" key="1">
    <citation type="journal article" date="2019" name="Int. J. Syst. Evol. Microbiol.">
        <title>The Global Catalogue of Microorganisms (GCM) 10K type strain sequencing project: providing services to taxonomists for standard genome sequencing and annotation.</title>
        <authorList>
            <consortium name="The Broad Institute Genomics Platform"/>
            <consortium name="The Broad Institute Genome Sequencing Center for Infectious Disease"/>
            <person name="Wu L."/>
            <person name="Ma J."/>
        </authorList>
    </citation>
    <scope>NUCLEOTIDE SEQUENCE [LARGE SCALE GENOMIC DNA]</scope>
    <source>
        <strain evidence="3">CCM 7950</strain>
    </source>
</reference>
<keyword evidence="1" id="KW-0472">Membrane</keyword>
<sequence length="196" mass="23424">MVKIINKRYFFIISLLFVWIFYYLNSRHKLEREDTPMYSIDLSKKFTKVIDYQTKVYIKHYKCFVLLFELNSFEEKLGIFPVVFNPKYNPYTLTDEQFYSSLIIGKPHFLLNLYKDGELILKKEIYITASESSFGEIVDGKRISLGQVYGHFKPRTSACYDFMENSHYTIELINDTPLPQYQGVETFFSIRHIYNK</sequence>
<feature type="transmembrane region" description="Helical" evidence="1">
    <location>
        <begin position="9"/>
        <end position="25"/>
    </location>
</feature>
<evidence type="ECO:0000313" key="3">
    <source>
        <dbReference type="Proteomes" id="UP001597420"/>
    </source>
</evidence>
<proteinExistence type="predicted"/>
<protein>
    <recommendedName>
        <fullName evidence="4">Transmembrane protein</fullName>
    </recommendedName>
</protein>
<keyword evidence="3" id="KW-1185">Reference proteome</keyword>
<evidence type="ECO:0000256" key="1">
    <source>
        <dbReference type="SAM" id="Phobius"/>
    </source>
</evidence>
<evidence type="ECO:0000313" key="2">
    <source>
        <dbReference type="EMBL" id="MFD1805348.1"/>
    </source>
</evidence>
<keyword evidence="1" id="KW-0812">Transmembrane</keyword>
<keyword evidence="1" id="KW-1133">Transmembrane helix</keyword>
<comment type="caution">
    <text evidence="2">The sequence shown here is derived from an EMBL/GenBank/DDBJ whole genome shotgun (WGS) entry which is preliminary data.</text>
</comment>
<dbReference type="Proteomes" id="UP001597420">
    <property type="component" value="Unassembled WGS sequence"/>
</dbReference>
<gene>
    <name evidence="2" type="ORF">ACFSAV_03000</name>
</gene>
<organism evidence="2 3">
    <name type="scientific">Pasteurella oralis</name>
    <dbReference type="NCBI Taxonomy" id="1071947"/>
    <lineage>
        <taxon>Bacteria</taxon>
        <taxon>Pseudomonadati</taxon>
        <taxon>Pseudomonadota</taxon>
        <taxon>Gammaproteobacteria</taxon>
        <taxon>Pasteurellales</taxon>
        <taxon>Pasteurellaceae</taxon>
        <taxon>Pasteurella</taxon>
    </lineage>
</organism>
<dbReference type="EMBL" id="JBHUFP010000004">
    <property type="protein sequence ID" value="MFD1805348.1"/>
    <property type="molecule type" value="Genomic_DNA"/>
</dbReference>